<dbReference type="OrthoDB" id="66620at2759"/>
<evidence type="ECO:0000256" key="3">
    <source>
        <dbReference type="ARBA" id="ARBA00022448"/>
    </source>
</evidence>
<name>A0A6H5HEL5_9HEMI</name>
<comment type="subcellular location">
    <subcellularLocation>
        <location evidence="1">Membrane</location>
        <topology evidence="1">Multi-pass membrane protein</topology>
    </subcellularLocation>
</comment>
<keyword evidence="5" id="KW-0547">Nucleotide-binding</keyword>
<evidence type="ECO:0000256" key="10">
    <source>
        <dbReference type="SAM" id="Phobius"/>
    </source>
</evidence>
<feature type="compositionally biased region" description="Basic and acidic residues" evidence="9">
    <location>
        <begin position="258"/>
        <end position="270"/>
    </location>
</feature>
<evidence type="ECO:0000256" key="2">
    <source>
        <dbReference type="ARBA" id="ARBA00005814"/>
    </source>
</evidence>
<accession>A0A6H5HEL5</accession>
<keyword evidence="4 10" id="KW-0812">Transmembrane</keyword>
<evidence type="ECO:0000256" key="7">
    <source>
        <dbReference type="ARBA" id="ARBA00022989"/>
    </source>
</evidence>
<evidence type="ECO:0000256" key="6">
    <source>
        <dbReference type="ARBA" id="ARBA00022840"/>
    </source>
</evidence>
<dbReference type="InterPro" id="IPR003439">
    <property type="entry name" value="ABC_transporter-like_ATP-bd"/>
</dbReference>
<feature type="region of interest" description="Disordered" evidence="9">
    <location>
        <begin position="253"/>
        <end position="276"/>
    </location>
</feature>
<feature type="transmembrane region" description="Helical" evidence="10">
    <location>
        <begin position="816"/>
        <end position="839"/>
    </location>
</feature>
<feature type="region of interest" description="Disordered" evidence="9">
    <location>
        <begin position="302"/>
        <end position="339"/>
    </location>
</feature>
<dbReference type="GO" id="GO:0140359">
    <property type="term" value="F:ABC-type transporter activity"/>
    <property type="evidence" value="ECO:0007669"/>
    <property type="project" value="InterPro"/>
</dbReference>
<keyword evidence="6" id="KW-0067">ATP-binding</keyword>
<feature type="transmembrane region" description="Helical" evidence="10">
    <location>
        <begin position="737"/>
        <end position="760"/>
    </location>
</feature>
<dbReference type="SMART" id="SM00382">
    <property type="entry name" value="AAA"/>
    <property type="match status" value="1"/>
</dbReference>
<feature type="compositionally biased region" description="Low complexity" evidence="9">
    <location>
        <begin position="315"/>
        <end position="328"/>
    </location>
</feature>
<gene>
    <name evidence="12" type="ORF">NTEN_LOCUS19397</name>
</gene>
<evidence type="ECO:0000256" key="4">
    <source>
        <dbReference type="ARBA" id="ARBA00022692"/>
    </source>
</evidence>
<dbReference type="CDD" id="cd03213">
    <property type="entry name" value="ABCG_EPDR"/>
    <property type="match status" value="1"/>
</dbReference>
<evidence type="ECO:0000259" key="11">
    <source>
        <dbReference type="PROSITE" id="PS50893"/>
    </source>
</evidence>
<dbReference type="AlphaFoldDB" id="A0A6H5HEL5"/>
<protein>
    <recommendedName>
        <fullName evidence="11">ABC transporter domain-containing protein</fullName>
    </recommendedName>
</protein>
<dbReference type="Pfam" id="PF19055">
    <property type="entry name" value="ABC2_membrane_7"/>
    <property type="match status" value="1"/>
</dbReference>
<comment type="similarity">
    <text evidence="2">Belongs to the ABC transporter superfamily. ABCG family. Eye pigment precursor importer (TC 3.A.1.204) subfamily.</text>
</comment>
<keyword evidence="8 10" id="KW-0472">Membrane</keyword>
<dbReference type="EMBL" id="CADCXU010028260">
    <property type="protein sequence ID" value="CAB0014999.1"/>
    <property type="molecule type" value="Genomic_DNA"/>
</dbReference>
<dbReference type="FunFam" id="3.40.50.300:FF:000891">
    <property type="entry name" value="ATP-binding cassette sub-family G member"/>
    <property type="match status" value="1"/>
</dbReference>
<dbReference type="GO" id="GO:0016887">
    <property type="term" value="F:ATP hydrolysis activity"/>
    <property type="evidence" value="ECO:0007669"/>
    <property type="project" value="InterPro"/>
</dbReference>
<feature type="compositionally biased region" description="Low complexity" evidence="9">
    <location>
        <begin position="167"/>
        <end position="179"/>
    </location>
</feature>
<evidence type="ECO:0000256" key="1">
    <source>
        <dbReference type="ARBA" id="ARBA00004141"/>
    </source>
</evidence>
<feature type="transmembrane region" description="Helical" evidence="10">
    <location>
        <begin position="708"/>
        <end position="725"/>
    </location>
</feature>
<feature type="compositionally biased region" description="Gly residues" evidence="9">
    <location>
        <begin position="303"/>
        <end position="314"/>
    </location>
</feature>
<reference evidence="12 13" key="1">
    <citation type="submission" date="2020-02" db="EMBL/GenBank/DDBJ databases">
        <authorList>
            <person name="Ferguson B K."/>
        </authorList>
    </citation>
    <scope>NUCLEOTIDE SEQUENCE [LARGE SCALE GENOMIC DNA]</scope>
</reference>
<dbReference type="InterPro" id="IPR017871">
    <property type="entry name" value="ABC_transporter-like_CS"/>
</dbReference>
<keyword evidence="13" id="KW-1185">Reference proteome</keyword>
<evidence type="ECO:0000256" key="9">
    <source>
        <dbReference type="SAM" id="MobiDB-lite"/>
    </source>
</evidence>
<evidence type="ECO:0000256" key="5">
    <source>
        <dbReference type="ARBA" id="ARBA00022741"/>
    </source>
</evidence>
<dbReference type="GO" id="GO:0005886">
    <property type="term" value="C:plasma membrane"/>
    <property type="evidence" value="ECO:0007669"/>
    <property type="project" value="TreeGrafter"/>
</dbReference>
<dbReference type="Gene3D" id="3.40.50.300">
    <property type="entry name" value="P-loop containing nucleotide triphosphate hydrolases"/>
    <property type="match status" value="1"/>
</dbReference>
<dbReference type="PROSITE" id="PS50893">
    <property type="entry name" value="ABC_TRANSPORTER_2"/>
    <property type="match status" value="1"/>
</dbReference>
<evidence type="ECO:0000313" key="13">
    <source>
        <dbReference type="Proteomes" id="UP000479000"/>
    </source>
</evidence>
<dbReference type="PANTHER" id="PTHR48041:SF78">
    <property type="entry name" value="ABC TRANSPORTER EXPRESSED IN TRACHEA, ISOFORM A"/>
    <property type="match status" value="1"/>
</dbReference>
<dbReference type="Pfam" id="PF01061">
    <property type="entry name" value="ABC2_membrane"/>
    <property type="match status" value="1"/>
</dbReference>
<proteinExistence type="inferred from homology"/>
<feature type="domain" description="ABC transporter" evidence="11">
    <location>
        <begin position="362"/>
        <end position="601"/>
    </location>
</feature>
<dbReference type="SUPFAM" id="SSF52540">
    <property type="entry name" value="P-loop containing nucleoside triphosphate hydrolases"/>
    <property type="match status" value="1"/>
</dbReference>
<sequence>MSSQSALGAFRLASHSQLGARIRPRLRLDRPPPDSSLGGSVSRSERRLGQCGRASCACRTLGLGSALCVHALQFESFQAPFSAGFRSKSSAVPGRIPSFSARFHWNRRLSSPNVSMRTVFDREYGTTIKPIGTQNSTKISVEGPWRRDRVTFDFSERISQKSKRSNDTQTQSETDTQTQKSKERYILALKSFLVNLQKYERDDKTGWFDPVDKTQAYHQQFDDVQPLERPPLGQSWDHQEYQTHLFRRTPEQTLAAERSTHANRERERVATAKRARASVTKTGQVWENFNCGSQLFHIPVTNDGGGGGSGGGCSPVGSIRGKSGSLSKKGAKDAKPPPDSLVINIKRPFSFNHLPQRPPVYIQFTKLSYCISQECNSGQKSLLKNICGKFHSGELTAIMGPSGAGKSTLMNVLAGYRTSGVSGSILINGKDRNSRRFRKLSCYIMQDDQLLPHLTVWESMNVSANLKLGRNMTKKEKLVVIEEILETLGLLDCSHTRTFNLSGGQRKRLSIALELVNNPPVMFFDEPTSGLDSSSCFQCLSLLKCLARGGRTIICTIHQPSARLFEMFDHLYTLADGQCIYQGDISGLVPYLADLSLHCPSYHNPADYVMEVACGEHGDVHDKLVLAVMNGRTAKYNSHEMNSKETLANVNSANAVTVTTTLLNSDESLSTLGQGAGFPTSGFKQFAVLIKRTFVSIIRDQMLTQMRLVSHLSIGLLIGLIYYDIGNEASKVMNNAGCIFFTVLFLMFTAMMPTVLTFPVEMNVFLKEHLNYWYSLKSFYLAKTMADLPFQIVFSCVYVVIVYFMTAQPMEPERFFMVLLMCVLVSLVAQSLGLLIGAGMEIESLGFIVSLASRLTMSLSYRLIVSLTSSLSLCFIVSLTSSSIMDFSSGWPPSLPQI</sequence>
<organism evidence="12 13">
    <name type="scientific">Nesidiocoris tenuis</name>
    <dbReference type="NCBI Taxonomy" id="355587"/>
    <lineage>
        <taxon>Eukaryota</taxon>
        <taxon>Metazoa</taxon>
        <taxon>Ecdysozoa</taxon>
        <taxon>Arthropoda</taxon>
        <taxon>Hexapoda</taxon>
        <taxon>Insecta</taxon>
        <taxon>Pterygota</taxon>
        <taxon>Neoptera</taxon>
        <taxon>Paraneoptera</taxon>
        <taxon>Hemiptera</taxon>
        <taxon>Heteroptera</taxon>
        <taxon>Panheteroptera</taxon>
        <taxon>Cimicomorpha</taxon>
        <taxon>Miridae</taxon>
        <taxon>Dicyphina</taxon>
        <taxon>Nesidiocoris</taxon>
    </lineage>
</organism>
<evidence type="ECO:0000313" key="12">
    <source>
        <dbReference type="EMBL" id="CAB0014999.1"/>
    </source>
</evidence>
<dbReference type="InterPro" id="IPR013525">
    <property type="entry name" value="ABC2_TM"/>
</dbReference>
<evidence type="ECO:0000256" key="8">
    <source>
        <dbReference type="ARBA" id="ARBA00023136"/>
    </source>
</evidence>
<keyword evidence="7 10" id="KW-1133">Transmembrane helix</keyword>
<dbReference type="InterPro" id="IPR027417">
    <property type="entry name" value="P-loop_NTPase"/>
</dbReference>
<dbReference type="InterPro" id="IPR050352">
    <property type="entry name" value="ABCG_transporters"/>
</dbReference>
<feature type="region of interest" description="Disordered" evidence="9">
    <location>
        <begin position="156"/>
        <end position="180"/>
    </location>
</feature>
<dbReference type="PANTHER" id="PTHR48041">
    <property type="entry name" value="ABC TRANSPORTER G FAMILY MEMBER 28"/>
    <property type="match status" value="1"/>
</dbReference>
<dbReference type="GO" id="GO:0005524">
    <property type="term" value="F:ATP binding"/>
    <property type="evidence" value="ECO:0007669"/>
    <property type="project" value="UniProtKB-KW"/>
</dbReference>
<dbReference type="Pfam" id="PF00005">
    <property type="entry name" value="ABC_tran"/>
    <property type="match status" value="1"/>
</dbReference>
<feature type="transmembrane region" description="Helical" evidence="10">
    <location>
        <begin position="859"/>
        <end position="879"/>
    </location>
</feature>
<dbReference type="PROSITE" id="PS00211">
    <property type="entry name" value="ABC_TRANSPORTER_1"/>
    <property type="match status" value="1"/>
</dbReference>
<feature type="region of interest" description="Disordered" evidence="9">
    <location>
        <begin position="22"/>
        <end position="44"/>
    </location>
</feature>
<keyword evidence="3" id="KW-0813">Transport</keyword>
<dbReference type="InterPro" id="IPR003593">
    <property type="entry name" value="AAA+_ATPase"/>
</dbReference>
<feature type="transmembrane region" description="Helical" evidence="10">
    <location>
        <begin position="780"/>
        <end position="804"/>
    </location>
</feature>
<dbReference type="Proteomes" id="UP000479000">
    <property type="component" value="Unassembled WGS sequence"/>
</dbReference>
<dbReference type="InterPro" id="IPR043926">
    <property type="entry name" value="ABCG_dom"/>
</dbReference>